<evidence type="ECO:0000256" key="2">
    <source>
        <dbReference type="ARBA" id="ARBA00004496"/>
    </source>
</evidence>
<dbReference type="GO" id="GO:0001939">
    <property type="term" value="C:female pronucleus"/>
    <property type="evidence" value="ECO:0007669"/>
    <property type="project" value="TreeGrafter"/>
</dbReference>
<keyword evidence="7" id="KW-1185">Reference proteome</keyword>
<dbReference type="PANTHER" id="PTHR35678:SF1">
    <property type="entry name" value="PROTEIN STPG4"/>
    <property type="match status" value="1"/>
</dbReference>
<dbReference type="Proteomes" id="UP001187343">
    <property type="component" value="Unassembled WGS sequence"/>
</dbReference>
<feature type="compositionally biased region" description="Polar residues" evidence="5">
    <location>
        <begin position="66"/>
        <end position="76"/>
    </location>
</feature>
<comment type="caution">
    <text evidence="6">The sequence shown here is derived from an EMBL/GenBank/DDBJ whole genome shotgun (WGS) entry which is preliminary data.</text>
</comment>
<dbReference type="GO" id="GO:0042585">
    <property type="term" value="C:germinal vesicle"/>
    <property type="evidence" value="ECO:0007669"/>
    <property type="project" value="TreeGrafter"/>
</dbReference>
<evidence type="ECO:0000256" key="5">
    <source>
        <dbReference type="SAM" id="MobiDB-lite"/>
    </source>
</evidence>
<feature type="region of interest" description="Disordered" evidence="5">
    <location>
        <begin position="33"/>
        <end position="94"/>
    </location>
</feature>
<name>A0AA88TTS3_9TELE</name>
<dbReference type="GO" id="GO:0003682">
    <property type="term" value="F:chromatin binding"/>
    <property type="evidence" value="ECO:0007669"/>
    <property type="project" value="TreeGrafter"/>
</dbReference>
<dbReference type="GO" id="GO:0001940">
    <property type="term" value="C:male pronucleus"/>
    <property type="evidence" value="ECO:0007669"/>
    <property type="project" value="TreeGrafter"/>
</dbReference>
<dbReference type="Pfam" id="PF07004">
    <property type="entry name" value="SHIPPO-rpt"/>
    <property type="match status" value="4"/>
</dbReference>
<gene>
    <name evidence="6" type="ORF">Q8A67_015830</name>
</gene>
<sequence length="347" mass="38702">MGKLYKGLNEFHGCASSIPTKYQTIIISNEEKKGFSSQSKRFQDHLDENPGPGSYISHAPAEGCSPSFSKRGTGSFASKAGRVPRSFRRLSPGPDAYNLQTSLLHKHDFNRGESRMFCLPVAVKKETPKNENPAPNQYDVSYSAVDRNSTISAQSAFRSKTRRSASVSDNLKGPSPCHYNVSDVLLQKTPQVLASCFKSTTARIQPPVRNNIPGPGTYNPYQPPEPVKRTVLPRRHYLGLSAPPLIPSKDPPFPGPGHYDIMNYNHQAKHLVSSAAFLSGTSRWIQDVKGQDIPGPGFYEPMWLILDLLDGEHDDVSDTLQLILGQWFNTGYEQLLWERRVWRSAFI</sequence>
<feature type="region of interest" description="Disordered" evidence="5">
    <location>
        <begin position="154"/>
        <end position="173"/>
    </location>
</feature>
<dbReference type="GO" id="GO:0005737">
    <property type="term" value="C:cytoplasm"/>
    <property type="evidence" value="ECO:0007669"/>
    <property type="project" value="UniProtKB-SubCell"/>
</dbReference>
<evidence type="ECO:0000313" key="6">
    <source>
        <dbReference type="EMBL" id="KAK2887602.1"/>
    </source>
</evidence>
<dbReference type="GO" id="GO:0044727">
    <property type="term" value="P:epigenetic programing of male pronucleus"/>
    <property type="evidence" value="ECO:0007669"/>
    <property type="project" value="TreeGrafter"/>
</dbReference>
<dbReference type="InterPro" id="IPR010736">
    <property type="entry name" value="SHIPPO-rpt"/>
</dbReference>
<comment type="subcellular location">
    <subcellularLocation>
        <location evidence="2">Cytoplasm</location>
    </subcellularLocation>
    <subcellularLocation>
        <location evidence="1">Nucleus</location>
    </subcellularLocation>
</comment>
<dbReference type="EMBL" id="JAUYZG010000015">
    <property type="protein sequence ID" value="KAK2887602.1"/>
    <property type="molecule type" value="Genomic_DNA"/>
</dbReference>
<keyword evidence="4" id="KW-0539">Nucleus</keyword>
<evidence type="ECO:0000256" key="4">
    <source>
        <dbReference type="ARBA" id="ARBA00023242"/>
    </source>
</evidence>
<evidence type="ECO:0000256" key="3">
    <source>
        <dbReference type="ARBA" id="ARBA00022490"/>
    </source>
</evidence>
<organism evidence="6 7">
    <name type="scientific">Cirrhinus molitorella</name>
    <name type="common">mud carp</name>
    <dbReference type="NCBI Taxonomy" id="172907"/>
    <lineage>
        <taxon>Eukaryota</taxon>
        <taxon>Metazoa</taxon>
        <taxon>Chordata</taxon>
        <taxon>Craniata</taxon>
        <taxon>Vertebrata</taxon>
        <taxon>Euteleostomi</taxon>
        <taxon>Actinopterygii</taxon>
        <taxon>Neopterygii</taxon>
        <taxon>Teleostei</taxon>
        <taxon>Ostariophysi</taxon>
        <taxon>Cypriniformes</taxon>
        <taxon>Cyprinidae</taxon>
        <taxon>Labeoninae</taxon>
        <taxon>Labeonini</taxon>
        <taxon>Cirrhinus</taxon>
    </lineage>
</organism>
<proteinExistence type="predicted"/>
<keyword evidence="3" id="KW-0963">Cytoplasm</keyword>
<evidence type="ECO:0000313" key="7">
    <source>
        <dbReference type="Proteomes" id="UP001187343"/>
    </source>
</evidence>
<dbReference type="AlphaFoldDB" id="A0AA88TTS3"/>
<dbReference type="GO" id="GO:0042393">
    <property type="term" value="F:histone binding"/>
    <property type="evidence" value="ECO:0007669"/>
    <property type="project" value="TreeGrafter"/>
</dbReference>
<feature type="compositionally biased region" description="Polar residues" evidence="5">
    <location>
        <begin position="154"/>
        <end position="169"/>
    </location>
</feature>
<accession>A0AA88TTS3</accession>
<protein>
    <submittedName>
        <fullName evidence="6">Uncharacterized protein</fullName>
    </submittedName>
</protein>
<evidence type="ECO:0000256" key="1">
    <source>
        <dbReference type="ARBA" id="ARBA00004123"/>
    </source>
</evidence>
<reference evidence="6" key="1">
    <citation type="submission" date="2023-08" db="EMBL/GenBank/DDBJ databases">
        <title>Chromosome-level Genome Assembly of mud carp (Cirrhinus molitorella).</title>
        <authorList>
            <person name="Liu H."/>
        </authorList>
    </citation>
    <scope>NUCLEOTIDE SEQUENCE</scope>
    <source>
        <strain evidence="6">Prfri</strain>
        <tissue evidence="6">Muscle</tissue>
    </source>
</reference>
<dbReference type="PANTHER" id="PTHR35678">
    <property type="entry name" value="PROTEIN STPG4"/>
    <property type="match status" value="1"/>
</dbReference>